<dbReference type="Pfam" id="PF24517">
    <property type="entry name" value="CBM96"/>
    <property type="match status" value="1"/>
</dbReference>
<keyword evidence="3" id="KW-0732">Signal</keyword>
<dbReference type="InterPro" id="IPR036514">
    <property type="entry name" value="SGNH_hydro_sf"/>
</dbReference>
<protein>
    <submittedName>
        <fullName evidence="7">Uncharacterized protein</fullName>
    </submittedName>
</protein>
<dbReference type="Gene3D" id="3.40.50.1110">
    <property type="entry name" value="SGNH hydrolase"/>
    <property type="match status" value="1"/>
</dbReference>
<gene>
    <name evidence="7" type="ORF">GT409_06670</name>
</gene>
<feature type="domain" description="Carbohydrate-binding module family 96" evidence="6">
    <location>
        <begin position="299"/>
        <end position="416"/>
    </location>
</feature>
<dbReference type="Proteomes" id="UP000464954">
    <property type="component" value="Chromosome"/>
</dbReference>
<feature type="transmembrane region" description="Helical" evidence="4">
    <location>
        <begin position="12"/>
        <end position="31"/>
    </location>
</feature>
<dbReference type="CDD" id="cd00229">
    <property type="entry name" value="SGNH_hydrolase"/>
    <property type="match status" value="1"/>
</dbReference>
<dbReference type="KEGG" id="taer:GT409_06670"/>
<dbReference type="AlphaFoldDB" id="A0A6P1M9B8"/>
<dbReference type="RefSeq" id="WP_160628170.1">
    <property type="nucleotide sequence ID" value="NZ_CP047593.1"/>
</dbReference>
<dbReference type="SUPFAM" id="SSF52266">
    <property type="entry name" value="SGNH hydrolase"/>
    <property type="match status" value="1"/>
</dbReference>
<sequence length="797" mass="86962">MNKAFNRSLNGYFRNISIVCVFLSAFSIQTFRVIGAQVSVWLDDGTKASGSTSAGQAFAGSRDASWDVIVSQESGLADIGAAVMSVRVVSFIHNGDSRQSTTGGGNGLTVRSGSNNFWFDALNYEGTAFQLKFYSDASKTVEITDLGITFKSVMVRTANENLAVNAYAGTGELVISGESTNDTDKVSFGGNDMIYTDDSSSSFAQETGLVPLGFAGTGFYTINGTDAITFTEDDTFWLRRYNLNETSDTAYQVAALTFSVQEGGAASHLTDEGWRYVLAPAESVCIKGGAASLKNQNGKPLVVKRMDDVDGYSAVLVKYDLTELPLETSVNSIIQHWVSGSGSGSNPSIAVYAVDNDWDAETVTCDSAPQKLERLTEVTMPVNVDTSIPFPVTEYFKDHLTNDIVSLLFEMRSSAGFSQEVEFFEVPLLKTAKDEAVLYDREALLRPVWSGDRIENETLMPISYTGQLAQADLTLLPSRIISVKNYALNISYQEGVDYIIDGRTLRLTENSSIPFFEYDELYTDDPDADPDVRSALEGGYLLYTESAFFNNRQLAVTYKHEAGWGGPVPQCAEATLPKTFQILENGDSLKLLVFGDSISVGASASGQRIREPWMPRWADLVADQLERTYGSQIEYINPSQGGTVSEWGRETIDGLVSFEQPDLVILGFGMNDGGGASPVNADQFAENISAIMTSIRSQNPAVEFILLMSFQPNSKWRSLDPMPGYLTAISAMAGDGVAIADIWSLHEYLLEQKTYEDMTANHINHPNDFIVRIYAQTLLTKLGAAPDCSSGMVFTLR</sequence>
<evidence type="ECO:0000313" key="7">
    <source>
        <dbReference type="EMBL" id="QHI69144.1"/>
    </source>
</evidence>
<dbReference type="EMBL" id="CP047593">
    <property type="protein sequence ID" value="QHI69144.1"/>
    <property type="molecule type" value="Genomic_DNA"/>
</dbReference>
<dbReference type="Pfam" id="PF13472">
    <property type="entry name" value="Lipase_GDSL_2"/>
    <property type="match status" value="1"/>
</dbReference>
<evidence type="ECO:0000256" key="2">
    <source>
        <dbReference type="ARBA" id="ARBA00022525"/>
    </source>
</evidence>
<keyword evidence="4" id="KW-0472">Membrane</keyword>
<evidence type="ECO:0000259" key="5">
    <source>
        <dbReference type="Pfam" id="PF13472"/>
    </source>
</evidence>
<reference evidence="7 8" key="1">
    <citation type="submission" date="2020-01" db="EMBL/GenBank/DDBJ databases">
        <title>Ponticoccus aerotolerans gen. nov., sp. nov., an anaerobic bacterium and proposal of Ponticoccusceae fam. nov., Ponticoccusles ord. nov. and Ponticoccuse classis nov. in the phylum Kiritimatiellaeota.</title>
        <authorList>
            <person name="Zhou L.Y."/>
            <person name="Du Z.J."/>
        </authorList>
    </citation>
    <scope>NUCLEOTIDE SEQUENCE [LARGE SCALE GENOMIC DNA]</scope>
    <source>
        <strain evidence="7 8">S-5007</strain>
    </source>
</reference>
<keyword evidence="2" id="KW-0964">Secreted</keyword>
<feature type="domain" description="SGNH hydrolase-type esterase" evidence="5">
    <location>
        <begin position="593"/>
        <end position="768"/>
    </location>
</feature>
<evidence type="ECO:0000256" key="1">
    <source>
        <dbReference type="ARBA" id="ARBA00004613"/>
    </source>
</evidence>
<dbReference type="PANTHER" id="PTHR30383">
    <property type="entry name" value="THIOESTERASE 1/PROTEASE 1/LYSOPHOSPHOLIPASE L1"/>
    <property type="match status" value="1"/>
</dbReference>
<keyword evidence="8" id="KW-1185">Reference proteome</keyword>
<evidence type="ECO:0000256" key="3">
    <source>
        <dbReference type="ARBA" id="ARBA00022729"/>
    </source>
</evidence>
<comment type="subcellular location">
    <subcellularLocation>
        <location evidence="1">Secreted</location>
    </subcellularLocation>
</comment>
<dbReference type="InterPro" id="IPR051532">
    <property type="entry name" value="Ester_Hydrolysis_Enzymes"/>
</dbReference>
<keyword evidence="4" id="KW-0812">Transmembrane</keyword>
<dbReference type="GO" id="GO:0005576">
    <property type="term" value="C:extracellular region"/>
    <property type="evidence" value="ECO:0007669"/>
    <property type="project" value="UniProtKB-SubCell"/>
</dbReference>
<organism evidence="7 8">
    <name type="scientific">Tichowtungia aerotolerans</name>
    <dbReference type="NCBI Taxonomy" id="2697043"/>
    <lineage>
        <taxon>Bacteria</taxon>
        <taxon>Pseudomonadati</taxon>
        <taxon>Kiritimatiellota</taxon>
        <taxon>Tichowtungiia</taxon>
        <taxon>Tichowtungiales</taxon>
        <taxon>Tichowtungiaceae</taxon>
        <taxon>Tichowtungia</taxon>
    </lineage>
</organism>
<evidence type="ECO:0000256" key="4">
    <source>
        <dbReference type="SAM" id="Phobius"/>
    </source>
</evidence>
<dbReference type="GO" id="GO:0016788">
    <property type="term" value="F:hydrolase activity, acting on ester bonds"/>
    <property type="evidence" value="ECO:0007669"/>
    <property type="project" value="UniProtKB-ARBA"/>
</dbReference>
<name>A0A6P1M9B8_9BACT</name>
<evidence type="ECO:0000313" key="8">
    <source>
        <dbReference type="Proteomes" id="UP000464954"/>
    </source>
</evidence>
<accession>A0A6P1M9B8</accession>
<keyword evidence="4" id="KW-1133">Transmembrane helix</keyword>
<dbReference type="InterPro" id="IPR013830">
    <property type="entry name" value="SGNH_hydro"/>
</dbReference>
<evidence type="ECO:0000259" key="6">
    <source>
        <dbReference type="Pfam" id="PF24517"/>
    </source>
</evidence>
<dbReference type="InterPro" id="IPR055372">
    <property type="entry name" value="CBM96"/>
</dbReference>
<proteinExistence type="predicted"/>